<proteinExistence type="predicted"/>
<sequence length="592" mass="65838">MSASPFRQLNHPRVPALSPVSGSSVPGTRSLTSSPAKPLIPLAARQRDGAMTMEMVDVKARLTHAKDNVQVLRSMILELQNCEEASKNKREGMAIRLKQAEAHSNRLEAILSTYLVSQGVNLDNLDNAKTMSELVVDNKGNNLSVEDAKALSVSNGDIMRDTWLTILQKIIKESLASIYGVIKFSPKEHGDYPKVSKAHPAWPSQNESGSQVALHRFDFKEEYNSPKNQPLFDAWVEHSLNHGPALSGVRHLPPSILNCRTLTTHCAKYYSSIKRQALSYHGKQKAIAGIKRRREGLEEVEPKQDREGEFDQAGSNTAEPRTDLEGQLEEYKGAAYAPYTANLSIANYHAPNPGPCAVQQGTAVSVPLNDSSVVDSKPGVTQLEKSNSAGHIRSRRMTKLATREKKRRALTGKNEKYLTNKYDSYFTLGAMSDKEQVETINKNGEKVVELVSHEYDFVSDELVKCCQAVDELPDPTSTSKRLKRRRGTPKPGPPPKSKKAKNGLCSWMIKGNVLAMNPQWFIEGRVYLSDSQWNLNEAAAEDPTLSKQKKAKLEKNPDLQLVQQSQAKYLHAKHQFEEWENAHNGANTNLDL</sequence>
<dbReference type="Proteomes" id="UP000650582">
    <property type="component" value="Unassembled WGS sequence"/>
</dbReference>
<evidence type="ECO:0000313" key="3">
    <source>
        <dbReference type="Proteomes" id="UP000650582"/>
    </source>
</evidence>
<evidence type="ECO:0000256" key="1">
    <source>
        <dbReference type="SAM" id="MobiDB-lite"/>
    </source>
</evidence>
<dbReference type="EMBL" id="JACYCC010000265">
    <property type="protein sequence ID" value="KAF8670360.1"/>
    <property type="molecule type" value="Genomic_DNA"/>
</dbReference>
<organism evidence="2 3">
    <name type="scientific">Rhizoctonia solani</name>
    <dbReference type="NCBI Taxonomy" id="456999"/>
    <lineage>
        <taxon>Eukaryota</taxon>
        <taxon>Fungi</taxon>
        <taxon>Dikarya</taxon>
        <taxon>Basidiomycota</taxon>
        <taxon>Agaricomycotina</taxon>
        <taxon>Agaricomycetes</taxon>
        <taxon>Cantharellales</taxon>
        <taxon>Ceratobasidiaceae</taxon>
        <taxon>Rhizoctonia</taxon>
    </lineage>
</organism>
<feature type="compositionally biased region" description="Polar residues" evidence="1">
    <location>
        <begin position="20"/>
        <end position="35"/>
    </location>
</feature>
<feature type="region of interest" description="Disordered" evidence="1">
    <location>
        <begin position="293"/>
        <end position="322"/>
    </location>
</feature>
<comment type="caution">
    <text evidence="2">The sequence shown here is derived from an EMBL/GenBank/DDBJ whole genome shotgun (WGS) entry which is preliminary data.</text>
</comment>
<name>A0A8H7LGE1_9AGAM</name>
<evidence type="ECO:0000313" key="2">
    <source>
        <dbReference type="EMBL" id="KAF8670360.1"/>
    </source>
</evidence>
<feature type="region of interest" description="Disordered" evidence="1">
    <location>
        <begin position="473"/>
        <end position="502"/>
    </location>
</feature>
<gene>
    <name evidence="2" type="ORF">RHS04_08619</name>
</gene>
<protein>
    <submittedName>
        <fullName evidence="2">Uncharacterized protein</fullName>
    </submittedName>
</protein>
<feature type="region of interest" description="Disordered" evidence="1">
    <location>
        <begin position="1"/>
        <end position="35"/>
    </location>
</feature>
<accession>A0A8H7LGE1</accession>
<reference evidence="2" key="1">
    <citation type="submission" date="2020-09" db="EMBL/GenBank/DDBJ databases">
        <title>Comparative genome analyses of four rice-infecting Rhizoctonia solani isolates reveal extensive enrichment of homogalacturonan modification genes.</title>
        <authorList>
            <person name="Lee D.-Y."/>
            <person name="Jeon J."/>
            <person name="Kim K.-T."/>
            <person name="Cheong K."/>
            <person name="Song H."/>
            <person name="Choi G."/>
            <person name="Ko J."/>
            <person name="Opiyo S.O."/>
            <person name="Zuo S."/>
            <person name="Madhav S."/>
            <person name="Lee Y.-H."/>
            <person name="Wang G.-L."/>
        </authorList>
    </citation>
    <scope>NUCLEOTIDE SEQUENCE</scope>
    <source>
        <strain evidence="2">AG1-IA YN-7</strain>
    </source>
</reference>
<dbReference type="AlphaFoldDB" id="A0A8H7LGE1"/>
<feature type="compositionally biased region" description="Basic and acidic residues" evidence="1">
    <location>
        <begin position="295"/>
        <end position="309"/>
    </location>
</feature>